<dbReference type="Proteomes" id="UP001056120">
    <property type="component" value="Linkage Group LG17"/>
</dbReference>
<gene>
    <name evidence="1" type="ORF">L1987_53064</name>
</gene>
<accession>A0ACB9EW25</accession>
<proteinExistence type="predicted"/>
<name>A0ACB9EW25_9ASTR</name>
<comment type="caution">
    <text evidence="1">The sequence shown here is derived from an EMBL/GenBank/DDBJ whole genome shotgun (WGS) entry which is preliminary data.</text>
</comment>
<reference evidence="1 2" key="2">
    <citation type="journal article" date="2022" name="Mol. Ecol. Resour.">
        <title>The genomes of chicory, endive, great burdock and yacon provide insights into Asteraceae paleo-polyploidization history and plant inulin production.</title>
        <authorList>
            <person name="Fan W."/>
            <person name="Wang S."/>
            <person name="Wang H."/>
            <person name="Wang A."/>
            <person name="Jiang F."/>
            <person name="Liu H."/>
            <person name="Zhao H."/>
            <person name="Xu D."/>
            <person name="Zhang Y."/>
        </authorList>
    </citation>
    <scope>NUCLEOTIDE SEQUENCE [LARGE SCALE GENOMIC DNA]</scope>
    <source>
        <strain evidence="2">cv. Yunnan</strain>
        <tissue evidence="1">Leaves</tissue>
    </source>
</reference>
<evidence type="ECO:0000313" key="1">
    <source>
        <dbReference type="EMBL" id="KAI3762627.1"/>
    </source>
</evidence>
<evidence type="ECO:0000313" key="2">
    <source>
        <dbReference type="Proteomes" id="UP001056120"/>
    </source>
</evidence>
<reference evidence="2" key="1">
    <citation type="journal article" date="2022" name="Mol. Ecol. Resour.">
        <title>The genomes of chicory, endive, great burdock and yacon provide insights into Asteraceae palaeo-polyploidization history and plant inulin production.</title>
        <authorList>
            <person name="Fan W."/>
            <person name="Wang S."/>
            <person name="Wang H."/>
            <person name="Wang A."/>
            <person name="Jiang F."/>
            <person name="Liu H."/>
            <person name="Zhao H."/>
            <person name="Xu D."/>
            <person name="Zhang Y."/>
        </authorList>
    </citation>
    <scope>NUCLEOTIDE SEQUENCE [LARGE SCALE GENOMIC DNA]</scope>
    <source>
        <strain evidence="2">cv. Yunnan</strain>
    </source>
</reference>
<keyword evidence="2" id="KW-1185">Reference proteome</keyword>
<sequence>MAPFEALYGRKCRSPICWNEIGEAQITGPELIQETFDKIIQIRDNIRVARSRQKIYADKRRKPLEFQVNDLVLLMVSPWKGVILFGKKGKLAPSYMGPFRILERIGKVAYKLDLPPSLGNVHPTFHVSNMKKCLADENLHIPLDDVHIDETMHFVERPVEIVDHEVKQLKRSRIPIVKVRWEYKCGPEFTWEREDQMKLRYPDLFTDAVASTS</sequence>
<protein>
    <submittedName>
        <fullName evidence="1">Uncharacterized protein</fullName>
    </submittedName>
</protein>
<dbReference type="EMBL" id="CM042034">
    <property type="protein sequence ID" value="KAI3762627.1"/>
    <property type="molecule type" value="Genomic_DNA"/>
</dbReference>
<organism evidence="1 2">
    <name type="scientific">Smallanthus sonchifolius</name>
    <dbReference type="NCBI Taxonomy" id="185202"/>
    <lineage>
        <taxon>Eukaryota</taxon>
        <taxon>Viridiplantae</taxon>
        <taxon>Streptophyta</taxon>
        <taxon>Embryophyta</taxon>
        <taxon>Tracheophyta</taxon>
        <taxon>Spermatophyta</taxon>
        <taxon>Magnoliopsida</taxon>
        <taxon>eudicotyledons</taxon>
        <taxon>Gunneridae</taxon>
        <taxon>Pentapetalae</taxon>
        <taxon>asterids</taxon>
        <taxon>campanulids</taxon>
        <taxon>Asterales</taxon>
        <taxon>Asteraceae</taxon>
        <taxon>Asteroideae</taxon>
        <taxon>Heliantheae alliance</taxon>
        <taxon>Millerieae</taxon>
        <taxon>Smallanthus</taxon>
    </lineage>
</organism>